<evidence type="ECO:0000256" key="4">
    <source>
        <dbReference type="ARBA" id="ARBA00022525"/>
    </source>
</evidence>
<keyword evidence="6" id="KW-0732">Signal</keyword>
<keyword evidence="5" id="KW-1015">Disulfide bond</keyword>
<dbReference type="InterPro" id="IPR052295">
    <property type="entry name" value="Odorant-binding_protein"/>
</dbReference>
<keyword evidence="4" id="KW-0964">Secreted</keyword>
<evidence type="ECO:0000313" key="7">
    <source>
        <dbReference type="EnsemblMetazoa" id="ACHR015145-PA"/>
    </source>
</evidence>
<comment type="similarity">
    <text evidence="2">Belongs to the PBP/GOBP family.</text>
</comment>
<evidence type="ECO:0000256" key="6">
    <source>
        <dbReference type="SAM" id="SignalP"/>
    </source>
</evidence>
<evidence type="ECO:0000256" key="3">
    <source>
        <dbReference type="ARBA" id="ARBA00022448"/>
    </source>
</evidence>
<accession>A0A9I3A6W7</accession>
<dbReference type="AlphaFoldDB" id="A0A9I3A6W7"/>
<feature type="signal peptide" evidence="6">
    <location>
        <begin position="1"/>
        <end position="19"/>
    </location>
</feature>
<dbReference type="EnsemblMetazoa" id="ACHR015145-RA">
    <property type="protein sequence ID" value="ACHR015145-PA"/>
    <property type="gene ID" value="ACHR015145"/>
</dbReference>
<comment type="subcellular location">
    <subcellularLocation>
        <location evidence="1">Secreted</location>
    </subcellularLocation>
</comment>
<feature type="chain" id="PRO_5039889463" evidence="6">
    <location>
        <begin position="20"/>
        <end position="176"/>
    </location>
</feature>
<organism evidence="7 8">
    <name type="scientific">Anopheles christyi</name>
    <dbReference type="NCBI Taxonomy" id="43041"/>
    <lineage>
        <taxon>Eukaryota</taxon>
        <taxon>Metazoa</taxon>
        <taxon>Ecdysozoa</taxon>
        <taxon>Arthropoda</taxon>
        <taxon>Hexapoda</taxon>
        <taxon>Insecta</taxon>
        <taxon>Pterygota</taxon>
        <taxon>Neoptera</taxon>
        <taxon>Endopterygota</taxon>
        <taxon>Diptera</taxon>
        <taxon>Nematocera</taxon>
        <taxon>Culicoidea</taxon>
        <taxon>Culicidae</taxon>
        <taxon>Anophelinae</taxon>
        <taxon>Anopheles</taxon>
    </lineage>
</organism>
<dbReference type="PANTHER" id="PTHR21066:SF3">
    <property type="entry name" value="IP02236P"/>
    <property type="match status" value="1"/>
</dbReference>
<protein>
    <submittedName>
        <fullName evidence="7">Uncharacterized protein</fullName>
    </submittedName>
</protein>
<proteinExistence type="inferred from homology"/>
<evidence type="ECO:0000256" key="5">
    <source>
        <dbReference type="ARBA" id="ARBA00023157"/>
    </source>
</evidence>
<evidence type="ECO:0000256" key="2">
    <source>
        <dbReference type="ARBA" id="ARBA00008098"/>
    </source>
</evidence>
<keyword evidence="8" id="KW-1185">Reference proteome</keyword>
<evidence type="ECO:0000256" key="1">
    <source>
        <dbReference type="ARBA" id="ARBA00004613"/>
    </source>
</evidence>
<dbReference type="Proteomes" id="UP000075881">
    <property type="component" value="Unassembled WGS sequence"/>
</dbReference>
<sequence>MDLKIRSAIVLISLGSLMGDEIEQCCQVGKIIPLDEADDCPVDEAAEPHEKMMCPFDCKLKSLGVLNGDEFVQEKVDEFVGRLEDGWQEVAKTIATSCIVHSNTMKGKMEERGHSMTCSPLGGIYMMCLFKHTIEQCPEDKWQNSELKRRGKGRRLLTFWVFLFISNSKLLQQDAK</sequence>
<keyword evidence="3" id="KW-0813">Transport</keyword>
<evidence type="ECO:0000313" key="8">
    <source>
        <dbReference type="Proteomes" id="UP000075881"/>
    </source>
</evidence>
<dbReference type="GO" id="GO:0005576">
    <property type="term" value="C:extracellular region"/>
    <property type="evidence" value="ECO:0007669"/>
    <property type="project" value="UniProtKB-SubCell"/>
</dbReference>
<dbReference type="PANTHER" id="PTHR21066">
    <property type="entry name" value="ODORANT-BINDING PROTEIN 59A-RELATED"/>
    <property type="match status" value="1"/>
</dbReference>
<reference evidence="8" key="1">
    <citation type="submission" date="2013-03" db="EMBL/GenBank/DDBJ databases">
        <title>The Genome Sequence of Anopheles christyi ACHKN1017.</title>
        <authorList>
            <consortium name="The Broad Institute Genomics Platform"/>
            <person name="Neafsey D.E."/>
            <person name="Besansky N."/>
            <person name="Walker B."/>
            <person name="Young S.K."/>
            <person name="Zeng Q."/>
            <person name="Gargeya S."/>
            <person name="Fitzgerald M."/>
            <person name="Haas B."/>
            <person name="Abouelleil A."/>
            <person name="Allen A.W."/>
            <person name="Alvarado L."/>
            <person name="Arachchi H.M."/>
            <person name="Berlin A.M."/>
            <person name="Chapman S.B."/>
            <person name="Gainer-Dewar J."/>
            <person name="Goldberg J."/>
            <person name="Griggs A."/>
            <person name="Gujja S."/>
            <person name="Hansen M."/>
            <person name="Howarth C."/>
            <person name="Imamovic A."/>
            <person name="Ireland A."/>
            <person name="Larimer J."/>
            <person name="McCowan C."/>
            <person name="Murphy C."/>
            <person name="Pearson M."/>
            <person name="Poon T.W."/>
            <person name="Priest M."/>
            <person name="Roberts A."/>
            <person name="Saif S."/>
            <person name="Shea T."/>
            <person name="Sisk P."/>
            <person name="Sykes S."/>
            <person name="Wortman J."/>
            <person name="Nusbaum C."/>
            <person name="Birren B."/>
        </authorList>
    </citation>
    <scope>NUCLEOTIDE SEQUENCE [LARGE SCALE GENOMIC DNA]</scope>
    <source>
        <strain evidence="8">ACHKN1017</strain>
    </source>
</reference>
<reference evidence="7" key="2">
    <citation type="submission" date="2023-03" db="UniProtKB">
        <authorList>
            <consortium name="EnsemblMetazoa"/>
        </authorList>
    </citation>
    <scope>IDENTIFICATION</scope>
    <source>
        <strain evidence="7">ACHKN1017</strain>
    </source>
</reference>
<name>A0A9I3A6W7_9DIPT</name>
<dbReference type="Gene3D" id="1.10.238.270">
    <property type="match status" value="1"/>
</dbReference>